<feature type="chain" id="PRO_5044633569" evidence="1">
    <location>
        <begin position="24"/>
        <end position="167"/>
    </location>
</feature>
<dbReference type="InterPro" id="IPR000259">
    <property type="entry name" value="Adhesion_dom_fimbrial"/>
</dbReference>
<feature type="domain" description="Fimbrial-type adhesion" evidence="2">
    <location>
        <begin position="29"/>
        <end position="166"/>
    </location>
</feature>
<dbReference type="GO" id="GO:0043709">
    <property type="term" value="P:cell adhesion involved in single-species biofilm formation"/>
    <property type="evidence" value="ECO:0007669"/>
    <property type="project" value="TreeGrafter"/>
</dbReference>
<dbReference type="PANTHER" id="PTHR33420">
    <property type="entry name" value="FIMBRIAL SUBUNIT ELFA-RELATED"/>
    <property type="match status" value="1"/>
</dbReference>
<organism evidence="4 5">
    <name type="scientific">Erwinia sorbitola</name>
    <dbReference type="NCBI Taxonomy" id="2681984"/>
    <lineage>
        <taxon>Bacteria</taxon>
        <taxon>Pseudomonadati</taxon>
        <taxon>Pseudomonadota</taxon>
        <taxon>Gammaproteobacteria</taxon>
        <taxon>Enterobacterales</taxon>
        <taxon>Erwiniaceae</taxon>
        <taxon>Erwinia</taxon>
    </lineage>
</organism>
<gene>
    <name evidence="3" type="ORF">GK011_21015</name>
    <name evidence="4" type="ORF">GN242_18945</name>
</gene>
<dbReference type="KEGG" id="erwi:GN242_18945"/>
<evidence type="ECO:0000313" key="3">
    <source>
        <dbReference type="EMBL" id="MTD29409.1"/>
    </source>
</evidence>
<evidence type="ECO:0000313" key="6">
    <source>
        <dbReference type="Proteomes" id="UP000480164"/>
    </source>
</evidence>
<dbReference type="InterPro" id="IPR050263">
    <property type="entry name" value="Bact_Fimbrial_Adh_Pro"/>
</dbReference>
<accession>A0A6I6EX26</accession>
<evidence type="ECO:0000313" key="5">
    <source>
        <dbReference type="Proteomes" id="UP000424752"/>
    </source>
</evidence>
<sequence length="167" mass="17576">MTILKIALLAGILIFSVALSSHAADVTITVNGRVVAKPCTVSTPSGTVDLGDLFTFNFVQAGDSSDWYPVTMDLTNCPIGTSRVTATFTGTTDSTGYYKNLGDAANLQLELQDTSSNNLSNGKKMTVEVNDSTQAASLPLRVRALSVNGNAKQGSIQAVINVTYSYT</sequence>
<reference evidence="4 5" key="2">
    <citation type="submission" date="2019-12" db="EMBL/GenBank/DDBJ databases">
        <title>Erwinia sp. nov., isolated from droppings of birds in the Qinghai-Tiebt plateau of China.</title>
        <authorList>
            <person name="Ge Y."/>
        </authorList>
    </citation>
    <scope>NUCLEOTIDE SEQUENCE [LARGE SCALE GENOMIC DNA]</scope>
    <source>
        <strain evidence="4 5">J780</strain>
    </source>
</reference>
<dbReference type="InterPro" id="IPR036937">
    <property type="entry name" value="Adhesion_dom_fimbrial_sf"/>
</dbReference>
<dbReference type="EMBL" id="CP046509">
    <property type="protein sequence ID" value="QGU89172.1"/>
    <property type="molecule type" value="Genomic_DNA"/>
</dbReference>
<name>A0A6I6EX26_9GAMM</name>
<dbReference type="GO" id="GO:0009289">
    <property type="term" value="C:pilus"/>
    <property type="evidence" value="ECO:0007669"/>
    <property type="project" value="InterPro"/>
</dbReference>
<dbReference type="Pfam" id="PF00419">
    <property type="entry name" value="Fimbrial"/>
    <property type="match status" value="1"/>
</dbReference>
<dbReference type="Proteomes" id="UP000480164">
    <property type="component" value="Unassembled WGS sequence"/>
</dbReference>
<dbReference type="InterPro" id="IPR008966">
    <property type="entry name" value="Adhesion_dom_sf"/>
</dbReference>
<keyword evidence="6" id="KW-1185">Reference proteome</keyword>
<dbReference type="SUPFAM" id="SSF49401">
    <property type="entry name" value="Bacterial adhesins"/>
    <property type="match status" value="1"/>
</dbReference>
<feature type="signal peptide" evidence="1">
    <location>
        <begin position="1"/>
        <end position="23"/>
    </location>
</feature>
<protein>
    <submittedName>
        <fullName evidence="4">Type 1 fimbrial protein</fullName>
    </submittedName>
</protein>
<accession>A0A6L6GVP9</accession>
<dbReference type="PANTHER" id="PTHR33420:SF27">
    <property type="entry name" value="PROTEIN FIMG"/>
    <property type="match status" value="1"/>
</dbReference>
<dbReference type="Proteomes" id="UP000424752">
    <property type="component" value="Chromosome"/>
</dbReference>
<evidence type="ECO:0000259" key="2">
    <source>
        <dbReference type="Pfam" id="PF00419"/>
    </source>
</evidence>
<proteinExistence type="predicted"/>
<dbReference type="RefSeq" id="WP_154754616.1">
    <property type="nucleotide sequence ID" value="NZ_CP046509.1"/>
</dbReference>
<reference evidence="3 6" key="1">
    <citation type="submission" date="2019-11" db="EMBL/GenBank/DDBJ databases">
        <title>Erwinia sp. nov., isolated from feces of birds in Tibet plateau of China.</title>
        <authorList>
            <person name="Ge Y."/>
        </authorList>
    </citation>
    <scope>NUCLEOTIDE SEQUENCE [LARGE SCALE GENOMIC DNA]</scope>
    <source>
        <strain evidence="3 6">J316</strain>
    </source>
</reference>
<keyword evidence="1" id="KW-0732">Signal</keyword>
<evidence type="ECO:0000256" key="1">
    <source>
        <dbReference type="SAM" id="SignalP"/>
    </source>
</evidence>
<dbReference type="EMBL" id="WLZX01000016">
    <property type="protein sequence ID" value="MTD29409.1"/>
    <property type="molecule type" value="Genomic_DNA"/>
</dbReference>
<evidence type="ECO:0000313" key="4">
    <source>
        <dbReference type="EMBL" id="QGU89172.1"/>
    </source>
</evidence>
<dbReference type="AlphaFoldDB" id="A0A6I6EX26"/>
<dbReference type="Gene3D" id="2.60.40.1090">
    <property type="entry name" value="Fimbrial-type adhesion domain"/>
    <property type="match status" value="1"/>
</dbReference>